<dbReference type="Proteomes" id="UP000594638">
    <property type="component" value="Unassembled WGS sequence"/>
</dbReference>
<sequence>MCRNDHSTRNAALMYLSPKCLPVVDTMNLKEAIILTSDERYHTRVDKWPIRIRREDSPGAFGFFLSTISQLASGTKTRAAKKRHEYHEHLSGKEHRTGHRIPASPPRAGRHQGWVGLGRGRAARRGAAWRGPGPLGGAPAAGGRRRDGQPNKATSRSAKRQQHQRQAMQSVWSGGGVVARQPQGRTVF</sequence>
<keyword evidence="3" id="KW-1185">Reference proteome</keyword>
<dbReference type="EMBL" id="CACTIH010002499">
    <property type="protein sequence ID" value="CAA2976644.1"/>
    <property type="molecule type" value="Genomic_DNA"/>
</dbReference>
<feature type="region of interest" description="Disordered" evidence="1">
    <location>
        <begin position="86"/>
        <end position="188"/>
    </location>
</feature>
<evidence type="ECO:0000256" key="1">
    <source>
        <dbReference type="SAM" id="MobiDB-lite"/>
    </source>
</evidence>
<dbReference type="Gramene" id="OE9A090343T1">
    <property type="protein sequence ID" value="OE9A090343C1"/>
    <property type="gene ID" value="OE9A090343"/>
</dbReference>
<proteinExistence type="predicted"/>
<reference evidence="2 3" key="1">
    <citation type="submission" date="2019-12" db="EMBL/GenBank/DDBJ databases">
        <authorList>
            <person name="Alioto T."/>
            <person name="Alioto T."/>
            <person name="Gomez Garrido J."/>
        </authorList>
    </citation>
    <scope>NUCLEOTIDE SEQUENCE [LARGE SCALE GENOMIC DNA]</scope>
</reference>
<feature type="compositionally biased region" description="Basic and acidic residues" evidence="1">
    <location>
        <begin position="86"/>
        <end position="95"/>
    </location>
</feature>
<comment type="caution">
    <text evidence="2">The sequence shown here is derived from an EMBL/GenBank/DDBJ whole genome shotgun (WGS) entry which is preliminary data.</text>
</comment>
<name>A0A8S0REB8_OLEEU</name>
<evidence type="ECO:0000313" key="2">
    <source>
        <dbReference type="EMBL" id="CAA2976644.1"/>
    </source>
</evidence>
<dbReference type="AlphaFoldDB" id="A0A8S0REB8"/>
<organism evidence="2 3">
    <name type="scientific">Olea europaea subsp. europaea</name>
    <dbReference type="NCBI Taxonomy" id="158383"/>
    <lineage>
        <taxon>Eukaryota</taxon>
        <taxon>Viridiplantae</taxon>
        <taxon>Streptophyta</taxon>
        <taxon>Embryophyta</taxon>
        <taxon>Tracheophyta</taxon>
        <taxon>Spermatophyta</taxon>
        <taxon>Magnoliopsida</taxon>
        <taxon>eudicotyledons</taxon>
        <taxon>Gunneridae</taxon>
        <taxon>Pentapetalae</taxon>
        <taxon>asterids</taxon>
        <taxon>lamiids</taxon>
        <taxon>Lamiales</taxon>
        <taxon>Oleaceae</taxon>
        <taxon>Oleeae</taxon>
        <taxon>Olea</taxon>
    </lineage>
</organism>
<gene>
    <name evidence="2" type="ORF">OLEA9_A090343</name>
</gene>
<protein>
    <submittedName>
        <fullName evidence="2">Uncharacterized protein</fullName>
    </submittedName>
</protein>
<evidence type="ECO:0000313" key="3">
    <source>
        <dbReference type="Proteomes" id="UP000594638"/>
    </source>
</evidence>
<accession>A0A8S0REB8</accession>